<accession>A0A218MLV1</accession>
<proteinExistence type="predicted"/>
<protein>
    <submittedName>
        <fullName evidence="1">Uncharacterized protein</fullName>
    </submittedName>
</protein>
<sequence>MSEWCQNKKCPEKKTQSQIRGSKGAKYYQSNKAKSYYFHMFCGQRCMDKWFNEHWQTCLNAVGEIDKQVLPLDDAWFVAYNWGYNTEPNYNLINKLKGIKQTITREQA</sequence>
<reference evidence="1" key="1">
    <citation type="submission" date="2016-10" db="EMBL/GenBank/DDBJ databases">
        <authorList>
            <person name="Varghese N."/>
        </authorList>
    </citation>
    <scope>NUCLEOTIDE SEQUENCE</scope>
</reference>
<dbReference type="EMBL" id="KY052823">
    <property type="protein sequence ID" value="ASF00249.1"/>
    <property type="molecule type" value="Genomic_DNA"/>
</dbReference>
<organism evidence="1">
    <name type="scientific">uncultured virus</name>
    <dbReference type="NCBI Taxonomy" id="340016"/>
    <lineage>
        <taxon>Viruses</taxon>
        <taxon>environmental samples</taxon>
    </lineage>
</organism>
<evidence type="ECO:0000313" key="1">
    <source>
        <dbReference type="EMBL" id="ASF00249.1"/>
    </source>
</evidence>
<reference evidence="1" key="2">
    <citation type="journal article" date="2017" name="Nat. Commun.">
        <title>Single-virus genomics reveals hidden cosmopolitan and abundant viruses.</title>
        <authorList>
            <person name="Martinez-Hernandez F."/>
            <person name="Fornas O."/>
            <person name="Lluesma Gomez M."/>
            <person name="Bolduc B."/>
            <person name="de la Cruz Pena M.J."/>
            <person name="Martinez J.M."/>
            <person name="Anton J."/>
            <person name="Gasol J.M."/>
            <person name="Rosselli R."/>
            <person name="Rodriguez-Valera F."/>
            <person name="Sullivan M.B."/>
            <person name="Acinas S.G."/>
            <person name="Martinez-Garcia M."/>
        </authorList>
    </citation>
    <scope>NUCLEOTIDE SEQUENCE</scope>
</reference>
<name>A0A218MLV1_9VIRU</name>